<evidence type="ECO:0000259" key="2">
    <source>
        <dbReference type="Pfam" id="PF00085"/>
    </source>
</evidence>
<keyword evidence="4" id="KW-1185">Reference proteome</keyword>
<dbReference type="InterPro" id="IPR036249">
    <property type="entry name" value="Thioredoxin-like_sf"/>
</dbReference>
<sequence>MQITVRSTTLIMEFEEIISSAGDKLVVVDFFGAWCGPCKQFAPLFEDLSSSMPDIIFCKVNVDECPQLKENT</sequence>
<feature type="domain" description="Thioredoxin" evidence="2">
    <location>
        <begin position="13"/>
        <end position="70"/>
    </location>
</feature>
<comment type="caution">
    <text evidence="3">The sequence shown here is derived from an EMBL/GenBank/DDBJ whole genome shotgun (WGS) entry which is preliminary data.</text>
</comment>
<proteinExistence type="predicted"/>
<evidence type="ECO:0000256" key="1">
    <source>
        <dbReference type="ARBA" id="ARBA00023157"/>
    </source>
</evidence>
<dbReference type="Gene3D" id="3.40.30.10">
    <property type="entry name" value="Glutaredoxin"/>
    <property type="match status" value="1"/>
</dbReference>
<gene>
    <name evidence="3" type="ORF">PXEA_LOCUS6943</name>
</gene>
<accession>A0A3S4ZW53</accession>
<dbReference type="PANTHER" id="PTHR46115">
    <property type="entry name" value="THIOREDOXIN-LIKE PROTEIN 1"/>
    <property type="match status" value="1"/>
</dbReference>
<dbReference type="PROSITE" id="PS00194">
    <property type="entry name" value="THIOREDOXIN_1"/>
    <property type="match status" value="1"/>
</dbReference>
<dbReference type="InterPro" id="IPR013766">
    <property type="entry name" value="Thioredoxin_domain"/>
</dbReference>
<dbReference type="Proteomes" id="UP000784294">
    <property type="component" value="Unassembled WGS sequence"/>
</dbReference>
<keyword evidence="1" id="KW-1015">Disulfide bond</keyword>
<evidence type="ECO:0000313" key="4">
    <source>
        <dbReference type="Proteomes" id="UP000784294"/>
    </source>
</evidence>
<evidence type="ECO:0000313" key="3">
    <source>
        <dbReference type="EMBL" id="VEL13503.1"/>
    </source>
</evidence>
<name>A0A3S4ZW53_9PLAT</name>
<protein>
    <recommendedName>
        <fullName evidence="2">Thioredoxin domain-containing protein</fullName>
    </recommendedName>
</protein>
<dbReference type="EMBL" id="CAAALY010017989">
    <property type="protein sequence ID" value="VEL13503.1"/>
    <property type="molecule type" value="Genomic_DNA"/>
</dbReference>
<dbReference type="AlphaFoldDB" id="A0A3S4ZW53"/>
<dbReference type="OrthoDB" id="2121326at2759"/>
<dbReference type="InterPro" id="IPR017937">
    <property type="entry name" value="Thioredoxin_CS"/>
</dbReference>
<reference evidence="3" key="1">
    <citation type="submission" date="2018-11" db="EMBL/GenBank/DDBJ databases">
        <authorList>
            <consortium name="Pathogen Informatics"/>
        </authorList>
    </citation>
    <scope>NUCLEOTIDE SEQUENCE</scope>
</reference>
<organism evidence="3 4">
    <name type="scientific">Protopolystoma xenopodis</name>
    <dbReference type="NCBI Taxonomy" id="117903"/>
    <lineage>
        <taxon>Eukaryota</taxon>
        <taxon>Metazoa</taxon>
        <taxon>Spiralia</taxon>
        <taxon>Lophotrochozoa</taxon>
        <taxon>Platyhelminthes</taxon>
        <taxon>Monogenea</taxon>
        <taxon>Polyopisthocotylea</taxon>
        <taxon>Polystomatidea</taxon>
        <taxon>Polystomatidae</taxon>
        <taxon>Protopolystoma</taxon>
    </lineage>
</organism>
<dbReference type="SUPFAM" id="SSF52833">
    <property type="entry name" value="Thioredoxin-like"/>
    <property type="match status" value="1"/>
</dbReference>
<dbReference type="CDD" id="cd02947">
    <property type="entry name" value="TRX_family"/>
    <property type="match status" value="1"/>
</dbReference>
<dbReference type="Pfam" id="PF00085">
    <property type="entry name" value="Thioredoxin"/>
    <property type="match status" value="1"/>
</dbReference>